<keyword evidence="3" id="KW-1185">Reference proteome</keyword>
<name>A0A916NJP2_9FLAO</name>
<evidence type="ECO:0000313" key="2">
    <source>
        <dbReference type="EMBL" id="CAG5087259.1"/>
    </source>
</evidence>
<reference evidence="2" key="1">
    <citation type="submission" date="2021-04" db="EMBL/GenBank/DDBJ databases">
        <authorList>
            <person name="Rodrigo-Torres L."/>
            <person name="Arahal R. D."/>
            <person name="Lucena T."/>
        </authorList>
    </citation>
    <scope>NUCLEOTIDE SEQUENCE</scope>
    <source>
        <strain evidence="2">AS29M-1</strain>
    </source>
</reference>
<evidence type="ECO:0000313" key="3">
    <source>
        <dbReference type="Proteomes" id="UP000683507"/>
    </source>
</evidence>
<evidence type="ECO:0000259" key="1">
    <source>
        <dbReference type="Pfam" id="PF13648"/>
    </source>
</evidence>
<dbReference type="RefSeq" id="WP_258543607.1">
    <property type="nucleotide sequence ID" value="NZ_OU015584.1"/>
</dbReference>
<organism evidence="2 3">
    <name type="scientific">Parvicella tangerina</name>
    <dbReference type="NCBI Taxonomy" id="2829795"/>
    <lineage>
        <taxon>Bacteria</taxon>
        <taxon>Pseudomonadati</taxon>
        <taxon>Bacteroidota</taxon>
        <taxon>Flavobacteriia</taxon>
        <taxon>Flavobacteriales</taxon>
        <taxon>Parvicellaceae</taxon>
        <taxon>Parvicella</taxon>
    </lineage>
</organism>
<dbReference type="Pfam" id="PF13648">
    <property type="entry name" value="Lipocalin_4"/>
    <property type="match status" value="1"/>
</dbReference>
<proteinExistence type="predicted"/>
<dbReference type="EMBL" id="OU015584">
    <property type="protein sequence ID" value="CAG5087259.1"/>
    <property type="molecule type" value="Genomic_DNA"/>
</dbReference>
<accession>A0A916NJP2</accession>
<feature type="domain" description="Lipocalin-like" evidence="1">
    <location>
        <begin position="41"/>
        <end position="121"/>
    </location>
</feature>
<dbReference type="KEGG" id="ptan:CRYO30217_03433"/>
<dbReference type="AlphaFoldDB" id="A0A916NJP2"/>
<sequence>MKPITLFLAATMIIGGASLTSCNKYEEGPTISLLPAKTRVVGTWEVEKYVDADGTETAGDDNDPVYNFTKDGDVTITFGSTTIDGTWLLDSDNENITISYSLGSISFSDDSKIIRLTNKEFWIENDNGDETHLKAK</sequence>
<gene>
    <name evidence="2" type="ORF">CRYO30217_03433</name>
</gene>
<dbReference type="InterPro" id="IPR024311">
    <property type="entry name" value="Lipocalin-like"/>
</dbReference>
<protein>
    <recommendedName>
        <fullName evidence="1">Lipocalin-like domain-containing protein</fullName>
    </recommendedName>
</protein>
<dbReference type="PROSITE" id="PS51257">
    <property type="entry name" value="PROKAR_LIPOPROTEIN"/>
    <property type="match status" value="1"/>
</dbReference>
<dbReference type="Proteomes" id="UP000683507">
    <property type="component" value="Chromosome"/>
</dbReference>